<dbReference type="InterPro" id="IPR027417">
    <property type="entry name" value="P-loop_NTPase"/>
</dbReference>
<evidence type="ECO:0000259" key="2">
    <source>
        <dbReference type="Pfam" id="PF00931"/>
    </source>
</evidence>
<comment type="caution">
    <text evidence="3">The sequence shown here is derived from an EMBL/GenBank/DDBJ whole genome shotgun (WGS) entry which is preliminary data.</text>
</comment>
<name>A0A4U3M9M6_9ACTN</name>
<feature type="domain" description="NB-ARC" evidence="2">
    <location>
        <begin position="80"/>
        <end position="238"/>
    </location>
</feature>
<reference evidence="3 4" key="1">
    <citation type="submission" date="2019-04" db="EMBL/GenBank/DDBJ databases">
        <title>Herbidospora sp. NEAU-GS14.nov., a novel actinomycete isolated from soil.</title>
        <authorList>
            <person name="Han L."/>
        </authorList>
    </citation>
    <scope>NUCLEOTIDE SEQUENCE [LARGE SCALE GENOMIC DNA]</scope>
    <source>
        <strain evidence="3 4">NEAU-GS14</strain>
    </source>
</reference>
<dbReference type="GO" id="GO:0043531">
    <property type="term" value="F:ADP binding"/>
    <property type="evidence" value="ECO:0007669"/>
    <property type="project" value="InterPro"/>
</dbReference>
<dbReference type="PANTHER" id="PTHR35205">
    <property type="entry name" value="NB-ARC AND TPR DOMAIN PROTEIN"/>
    <property type="match status" value="1"/>
</dbReference>
<dbReference type="EMBL" id="SZQA01000036">
    <property type="protein sequence ID" value="TKK84226.1"/>
    <property type="molecule type" value="Genomic_DNA"/>
</dbReference>
<protein>
    <recommendedName>
        <fullName evidence="2">NB-ARC domain-containing protein</fullName>
    </recommendedName>
</protein>
<dbReference type="SUPFAM" id="SSF52540">
    <property type="entry name" value="P-loop containing nucleoside triphosphate hydrolases"/>
    <property type="match status" value="1"/>
</dbReference>
<gene>
    <name evidence="3" type="ORF">FDA94_30345</name>
</gene>
<accession>A0A4U3M9M6</accession>
<feature type="region of interest" description="Disordered" evidence="1">
    <location>
        <begin position="1"/>
        <end position="28"/>
    </location>
</feature>
<sequence length="401" mass="40853">MSCVSDGVQGPGGASPDGQSVSGSTVGGHLNQVSASEVTIHQNAPRPPLPDAAMVSGLPVGSGLGLPRPPAAVFAGRRDALEQIHACLSGSGPDVAVITQAAVHGLGGIGKSELALQYAAAHRSAYGLVWWIDADSPAQIRTGLARLAKTLCVGSHSVAASQATTEEAAAWAMSWLASQRGWLLIFDNVEQAEDLHPYLGRLTGGGVLITTRRTVGWRALGCVSIGVDVLDAEAAVTVLAALIGLAPASPSELVELAALAREVGFLPLALTQASAFIAHTPGIGITDYRQMLHHTPATATAAVGAGGEAAEQTIAKIWTRTRDRIATLDPAGPSPAGSAGLLRTRPSALERSAPACGHQPGPPRTGAGGAHLLQHDHPQQSSGRGQRASPGPGRHPGRPPR</sequence>
<feature type="region of interest" description="Disordered" evidence="1">
    <location>
        <begin position="349"/>
        <end position="401"/>
    </location>
</feature>
<dbReference type="Pfam" id="PF00931">
    <property type="entry name" value="NB-ARC"/>
    <property type="match status" value="1"/>
</dbReference>
<dbReference type="Gene3D" id="3.40.50.300">
    <property type="entry name" value="P-loop containing nucleotide triphosphate hydrolases"/>
    <property type="match status" value="1"/>
</dbReference>
<dbReference type="AlphaFoldDB" id="A0A4U3M9M6"/>
<dbReference type="PANTHER" id="PTHR35205:SF1">
    <property type="entry name" value="ZU5 DOMAIN-CONTAINING PROTEIN"/>
    <property type="match status" value="1"/>
</dbReference>
<evidence type="ECO:0000313" key="3">
    <source>
        <dbReference type="EMBL" id="TKK84226.1"/>
    </source>
</evidence>
<evidence type="ECO:0000256" key="1">
    <source>
        <dbReference type="SAM" id="MobiDB-lite"/>
    </source>
</evidence>
<evidence type="ECO:0000313" key="4">
    <source>
        <dbReference type="Proteomes" id="UP000308705"/>
    </source>
</evidence>
<dbReference type="Proteomes" id="UP000308705">
    <property type="component" value="Unassembled WGS sequence"/>
</dbReference>
<proteinExistence type="predicted"/>
<dbReference type="InterPro" id="IPR002182">
    <property type="entry name" value="NB-ARC"/>
</dbReference>
<organism evidence="3 4">
    <name type="scientific">Herbidospora galbida</name>
    <dbReference type="NCBI Taxonomy" id="2575442"/>
    <lineage>
        <taxon>Bacteria</taxon>
        <taxon>Bacillati</taxon>
        <taxon>Actinomycetota</taxon>
        <taxon>Actinomycetes</taxon>
        <taxon>Streptosporangiales</taxon>
        <taxon>Streptosporangiaceae</taxon>
        <taxon>Herbidospora</taxon>
    </lineage>
</organism>
<dbReference type="OrthoDB" id="3885120at2"/>
<keyword evidence="4" id="KW-1185">Reference proteome</keyword>